<protein>
    <submittedName>
        <fullName evidence="2">Uncharacterized protein</fullName>
    </submittedName>
</protein>
<accession>A0A3M2M6W0</accession>
<evidence type="ECO:0000313" key="2">
    <source>
        <dbReference type="EMBL" id="RMI45437.1"/>
    </source>
</evidence>
<proteinExistence type="predicted"/>
<name>A0A3M2M6W0_9ACTN</name>
<gene>
    <name evidence="2" type="ORF">EBO15_09465</name>
</gene>
<reference evidence="2 3" key="1">
    <citation type="submission" date="2018-10" db="EMBL/GenBank/DDBJ databases">
        <title>Isolation from soil.</title>
        <authorList>
            <person name="Hu J."/>
        </authorList>
    </citation>
    <scope>NUCLEOTIDE SEQUENCE [LARGE SCALE GENOMIC DNA]</scope>
    <source>
        <strain evidence="2 3">NEAU-Ht49</strain>
    </source>
</reference>
<comment type="caution">
    <text evidence="2">The sequence shown here is derived from an EMBL/GenBank/DDBJ whole genome shotgun (WGS) entry which is preliminary data.</text>
</comment>
<evidence type="ECO:0000313" key="3">
    <source>
        <dbReference type="Proteomes" id="UP000282674"/>
    </source>
</evidence>
<dbReference type="RefSeq" id="WP_122193958.1">
    <property type="nucleotide sequence ID" value="NZ_JBHSKC010000022.1"/>
</dbReference>
<feature type="region of interest" description="Disordered" evidence="1">
    <location>
        <begin position="181"/>
        <end position="212"/>
    </location>
</feature>
<dbReference type="EMBL" id="RFFG01000013">
    <property type="protein sequence ID" value="RMI45437.1"/>
    <property type="molecule type" value="Genomic_DNA"/>
</dbReference>
<dbReference type="AlphaFoldDB" id="A0A3M2M6W0"/>
<feature type="region of interest" description="Disordered" evidence="1">
    <location>
        <begin position="1"/>
        <end position="23"/>
    </location>
</feature>
<sequence>MSRSAQSPHASVPITARPGVHTLSEEISEPVQAFRRDAAVWRETAWRQAPFSADFDDRDGPLPEINRAMLLDRPSGLDTLEGPWHSGARGYERAEYALDLVVFRQLDGYGERERSLPYRIIHGDRRFADHARSGQGMPWRCSARALLIEAAAAIEALDEAAVRRELSIEEMVRGGVYKTRRRMTRTRHSRAPWTTCDGSRAPTAASPPTATT</sequence>
<keyword evidence="3" id="KW-1185">Reference proteome</keyword>
<feature type="compositionally biased region" description="Low complexity" evidence="1">
    <location>
        <begin position="201"/>
        <end position="212"/>
    </location>
</feature>
<dbReference type="Proteomes" id="UP000282674">
    <property type="component" value="Unassembled WGS sequence"/>
</dbReference>
<feature type="compositionally biased region" description="Basic residues" evidence="1">
    <location>
        <begin position="181"/>
        <end position="190"/>
    </location>
</feature>
<organism evidence="2 3">
    <name type="scientific">Actinomadura harenae</name>
    <dbReference type="NCBI Taxonomy" id="2483351"/>
    <lineage>
        <taxon>Bacteria</taxon>
        <taxon>Bacillati</taxon>
        <taxon>Actinomycetota</taxon>
        <taxon>Actinomycetes</taxon>
        <taxon>Streptosporangiales</taxon>
        <taxon>Thermomonosporaceae</taxon>
        <taxon>Actinomadura</taxon>
    </lineage>
</organism>
<dbReference type="OrthoDB" id="3290830at2"/>
<evidence type="ECO:0000256" key="1">
    <source>
        <dbReference type="SAM" id="MobiDB-lite"/>
    </source>
</evidence>